<dbReference type="Pfam" id="PF04263">
    <property type="entry name" value="TPK_catalytic"/>
    <property type="match status" value="1"/>
</dbReference>
<dbReference type="InterPro" id="IPR053149">
    <property type="entry name" value="TPK"/>
</dbReference>
<evidence type="ECO:0000259" key="6">
    <source>
        <dbReference type="Pfam" id="PF04263"/>
    </source>
</evidence>
<evidence type="ECO:0000256" key="4">
    <source>
        <dbReference type="ARBA" id="ARBA00022840"/>
    </source>
</evidence>
<dbReference type="RefSeq" id="WP_013254530.1">
    <property type="nucleotide sequence ID" value="NC_014364.1"/>
</dbReference>
<protein>
    <recommendedName>
        <fullName evidence="5">Thiamine diphosphokinase</fullName>
        <ecNumber evidence="5">2.7.6.2</ecNumber>
    </recommendedName>
</protein>
<dbReference type="AlphaFoldDB" id="E1R1C5"/>
<dbReference type="InterPro" id="IPR036371">
    <property type="entry name" value="TPK_B1-bd_sf"/>
</dbReference>
<evidence type="ECO:0000256" key="5">
    <source>
        <dbReference type="NCBIfam" id="TIGR01378"/>
    </source>
</evidence>
<dbReference type="HOGENOM" id="CLU_044237_1_1_12"/>
<dbReference type="CDD" id="cd07995">
    <property type="entry name" value="TPK"/>
    <property type="match status" value="1"/>
</dbReference>
<feature type="domain" description="Thiamin pyrophosphokinase catalytic" evidence="6">
    <location>
        <begin position="23"/>
        <end position="112"/>
    </location>
</feature>
<evidence type="ECO:0000313" key="8">
    <source>
        <dbReference type="EMBL" id="ADK81066.1"/>
    </source>
</evidence>
<dbReference type="EC" id="2.7.6.2" evidence="5"/>
<dbReference type="SUPFAM" id="SSF63862">
    <property type="entry name" value="Thiamin pyrophosphokinase, substrate-binding domain"/>
    <property type="match status" value="1"/>
</dbReference>
<sequence length="208" mass="22838">MKRAFLFIGGEGPIGDTLPEFPTSSDMVIAADSGIDLAVAYGVSVDYAVGDFDSIKNKSLLDTLEDGHVIIYDRDKDMTDTEIAVSHARNLGCDELIVIGGGGGRVDHLLALFALFDRDWTPKRWYASFGSVFLIEKENSFSLPVGTTVSCFPVGKQACSPWSRGLKWELDTLFWQRGSFGISNEVKESCFQIGVHSGRMIFIIPVDE</sequence>
<dbReference type="Gene3D" id="3.40.50.10240">
    <property type="entry name" value="Thiamin pyrophosphokinase, catalytic domain"/>
    <property type="match status" value="1"/>
</dbReference>
<evidence type="ECO:0000256" key="1">
    <source>
        <dbReference type="ARBA" id="ARBA00022679"/>
    </source>
</evidence>
<dbReference type="SUPFAM" id="SSF63999">
    <property type="entry name" value="Thiamin pyrophosphokinase, catalytic domain"/>
    <property type="match status" value="1"/>
</dbReference>
<dbReference type="GO" id="GO:0004788">
    <property type="term" value="F:thiamine diphosphokinase activity"/>
    <property type="evidence" value="ECO:0007669"/>
    <property type="project" value="UniProtKB-UniRule"/>
</dbReference>
<keyword evidence="3" id="KW-0418">Kinase</keyword>
<evidence type="ECO:0000256" key="3">
    <source>
        <dbReference type="ARBA" id="ARBA00022777"/>
    </source>
</evidence>
<name>E1R1C5_SEDSS</name>
<evidence type="ECO:0000259" key="7">
    <source>
        <dbReference type="Pfam" id="PF04265"/>
    </source>
</evidence>
<dbReference type="GO" id="GO:0030975">
    <property type="term" value="F:thiamine binding"/>
    <property type="evidence" value="ECO:0007669"/>
    <property type="project" value="InterPro"/>
</dbReference>
<evidence type="ECO:0000313" key="9">
    <source>
        <dbReference type="Proteomes" id="UP000002318"/>
    </source>
</evidence>
<dbReference type="InterPro" id="IPR007371">
    <property type="entry name" value="TPK_catalytic"/>
</dbReference>
<dbReference type="STRING" id="573413.Spirs_1940"/>
<dbReference type="EMBL" id="CP002116">
    <property type="protein sequence ID" value="ADK81066.1"/>
    <property type="molecule type" value="Genomic_DNA"/>
</dbReference>
<dbReference type="GO" id="GO:0016301">
    <property type="term" value="F:kinase activity"/>
    <property type="evidence" value="ECO:0007669"/>
    <property type="project" value="UniProtKB-KW"/>
</dbReference>
<dbReference type="eggNOG" id="COG1564">
    <property type="taxonomic scope" value="Bacteria"/>
</dbReference>
<feature type="domain" description="Thiamin pyrophosphokinase thiamin-binding" evidence="7">
    <location>
        <begin position="145"/>
        <end position="195"/>
    </location>
</feature>
<dbReference type="PANTHER" id="PTHR41299:SF1">
    <property type="entry name" value="THIAMINE PYROPHOSPHOKINASE"/>
    <property type="match status" value="1"/>
</dbReference>
<dbReference type="Proteomes" id="UP000002318">
    <property type="component" value="Chromosome"/>
</dbReference>
<dbReference type="GO" id="GO:0009229">
    <property type="term" value="P:thiamine diphosphate biosynthetic process"/>
    <property type="evidence" value="ECO:0007669"/>
    <property type="project" value="InterPro"/>
</dbReference>
<dbReference type="NCBIfam" id="TIGR01378">
    <property type="entry name" value="thi_PPkinase"/>
    <property type="match status" value="1"/>
</dbReference>
<keyword evidence="9" id="KW-1185">Reference proteome</keyword>
<dbReference type="InterPro" id="IPR036759">
    <property type="entry name" value="TPK_catalytic_sf"/>
</dbReference>
<accession>E1R1C5</accession>
<gene>
    <name evidence="8" type="ordered locus">Spirs_1940</name>
</gene>
<keyword evidence="4" id="KW-0067">ATP-binding</keyword>
<dbReference type="GO" id="GO:0005524">
    <property type="term" value="F:ATP binding"/>
    <property type="evidence" value="ECO:0007669"/>
    <property type="project" value="UniProtKB-KW"/>
</dbReference>
<keyword evidence="2" id="KW-0547">Nucleotide-binding</keyword>
<dbReference type="Pfam" id="PF04265">
    <property type="entry name" value="TPK_B1_binding"/>
    <property type="match status" value="1"/>
</dbReference>
<dbReference type="InterPro" id="IPR006282">
    <property type="entry name" value="Thi_PPkinase"/>
</dbReference>
<evidence type="ECO:0000256" key="2">
    <source>
        <dbReference type="ARBA" id="ARBA00022741"/>
    </source>
</evidence>
<dbReference type="PANTHER" id="PTHR41299">
    <property type="entry name" value="THIAMINE PYROPHOSPHOKINASE"/>
    <property type="match status" value="1"/>
</dbReference>
<dbReference type="KEGG" id="ssm:Spirs_1940"/>
<dbReference type="InterPro" id="IPR007373">
    <property type="entry name" value="Thiamin_PyroPKinase_B1-bd"/>
</dbReference>
<reference evidence="8 9" key="1">
    <citation type="journal article" date="2010" name="Stand. Genomic Sci.">
        <title>Complete genome sequence of Spirochaeta smaragdinae type strain (SEBR 4228).</title>
        <authorList>
            <person name="Mavromatis K."/>
            <person name="Yasawong M."/>
            <person name="Chertkov O."/>
            <person name="Lapidus A."/>
            <person name="Lucas S."/>
            <person name="Nolan M."/>
            <person name="Del Rio T.G."/>
            <person name="Tice H."/>
            <person name="Cheng J.F."/>
            <person name="Pitluck S."/>
            <person name="Liolios K."/>
            <person name="Ivanova N."/>
            <person name="Tapia R."/>
            <person name="Han C."/>
            <person name="Bruce D."/>
            <person name="Goodwin L."/>
            <person name="Pati A."/>
            <person name="Chen A."/>
            <person name="Palaniappan K."/>
            <person name="Land M."/>
            <person name="Hauser L."/>
            <person name="Chang Y.J."/>
            <person name="Jeffries C.D."/>
            <person name="Detter J.C."/>
            <person name="Rohde M."/>
            <person name="Brambilla E."/>
            <person name="Spring S."/>
            <person name="Goker M."/>
            <person name="Sikorski J."/>
            <person name="Woyke T."/>
            <person name="Bristow J."/>
            <person name="Eisen J.A."/>
            <person name="Markowitz V."/>
            <person name="Hugenholtz P."/>
            <person name="Klenk H.P."/>
            <person name="Kyrpides N.C."/>
        </authorList>
    </citation>
    <scope>NUCLEOTIDE SEQUENCE [LARGE SCALE GENOMIC DNA]</scope>
    <source>
        <strain evidence="9">DSM 11293 / JCM 15392 / SEBR 4228</strain>
    </source>
</reference>
<dbReference type="GO" id="GO:0006772">
    <property type="term" value="P:thiamine metabolic process"/>
    <property type="evidence" value="ECO:0007669"/>
    <property type="project" value="UniProtKB-UniRule"/>
</dbReference>
<organism evidence="8 9">
    <name type="scientific">Sediminispirochaeta smaragdinae (strain DSM 11293 / JCM 15392 / SEBR 4228)</name>
    <name type="common">Spirochaeta smaragdinae</name>
    <dbReference type="NCBI Taxonomy" id="573413"/>
    <lineage>
        <taxon>Bacteria</taxon>
        <taxon>Pseudomonadati</taxon>
        <taxon>Spirochaetota</taxon>
        <taxon>Spirochaetia</taxon>
        <taxon>Spirochaetales</taxon>
        <taxon>Spirochaetaceae</taxon>
        <taxon>Sediminispirochaeta</taxon>
    </lineage>
</organism>
<proteinExistence type="predicted"/>
<keyword evidence="1" id="KW-0808">Transferase</keyword>
<dbReference type="OrthoDB" id="9804377at2"/>